<name>B7K7I5_GLOC7</name>
<evidence type="ECO:0000256" key="3">
    <source>
        <dbReference type="SAM" id="Phobius"/>
    </source>
</evidence>
<keyword evidence="3" id="KW-0812">Transmembrane</keyword>
<dbReference type="RefSeq" id="WP_012598699.1">
    <property type="nucleotide sequence ID" value="NC_011729.1"/>
</dbReference>
<comment type="similarity">
    <text evidence="1">Belongs to the leucine-binding protein family.</text>
</comment>
<feature type="transmembrane region" description="Helical" evidence="3">
    <location>
        <begin position="7"/>
        <end position="28"/>
    </location>
</feature>
<evidence type="ECO:0000313" key="5">
    <source>
        <dbReference type="EMBL" id="ACK69753.1"/>
    </source>
</evidence>
<reference evidence="6" key="1">
    <citation type="journal article" date="2011" name="MBio">
        <title>Novel metabolic attributes of the genus Cyanothece, comprising a group of unicellular nitrogen-fixing Cyanobacteria.</title>
        <authorList>
            <person name="Bandyopadhyay A."/>
            <person name="Elvitigala T."/>
            <person name="Welsh E."/>
            <person name="Stockel J."/>
            <person name="Liberton M."/>
            <person name="Min H."/>
            <person name="Sherman L.A."/>
            <person name="Pakrasi H.B."/>
        </authorList>
    </citation>
    <scope>NUCLEOTIDE SEQUENCE [LARGE SCALE GENOMIC DNA]</scope>
    <source>
        <strain evidence="6">PCC 7424</strain>
    </source>
</reference>
<evidence type="ECO:0000256" key="1">
    <source>
        <dbReference type="ARBA" id="ARBA00010062"/>
    </source>
</evidence>
<keyword evidence="5" id="KW-0675">Receptor</keyword>
<dbReference type="AlphaFoldDB" id="B7K7I5"/>
<dbReference type="Gene3D" id="3.40.50.2300">
    <property type="match status" value="2"/>
</dbReference>
<keyword evidence="3" id="KW-0472">Membrane</keyword>
<dbReference type="OrthoDB" id="446586at2"/>
<protein>
    <submittedName>
        <fullName evidence="5">Extracellular ligand-binding receptor</fullName>
    </submittedName>
</protein>
<dbReference type="InterPro" id="IPR051010">
    <property type="entry name" value="BCAA_transport"/>
</dbReference>
<organism evidence="5 6">
    <name type="scientific">Gloeothece citriformis (strain PCC 7424)</name>
    <name type="common">Cyanothece sp. (strain PCC 7424)</name>
    <dbReference type="NCBI Taxonomy" id="65393"/>
    <lineage>
        <taxon>Bacteria</taxon>
        <taxon>Bacillati</taxon>
        <taxon>Cyanobacteriota</taxon>
        <taxon>Cyanophyceae</taxon>
        <taxon>Oscillatoriophycideae</taxon>
        <taxon>Chroococcales</taxon>
        <taxon>Aphanothecaceae</taxon>
        <taxon>Gloeothece</taxon>
        <taxon>Gloeothece citriformis</taxon>
    </lineage>
</organism>
<dbReference type="Pfam" id="PF13458">
    <property type="entry name" value="Peripla_BP_6"/>
    <property type="match status" value="1"/>
</dbReference>
<dbReference type="PANTHER" id="PTHR30483:SF6">
    <property type="entry name" value="PERIPLASMIC BINDING PROTEIN OF ABC TRANSPORTER FOR NATURAL AMINO ACIDS"/>
    <property type="match status" value="1"/>
</dbReference>
<dbReference type="Proteomes" id="UP000002384">
    <property type="component" value="Chromosome"/>
</dbReference>
<sequence>MSQKNETTILILAVLITLSLLGGGFWLFRQTLSNWLSPGNNSSNSPASSSAQNRRSLGGTLLIPADTTPQKQAGVKAFSDGDFKGAIAQFKSSLQIQPNDPEALIYLNNAQFATQNPIKIAVVVPIGGNLDIAKEMLRGVAQGQNEINQQGKIQGRGLQVEIVNDDNNPETAQQVAKQLVNDSNILAVIGHNSSDATIAAVPEYQQGELVMISPTSNATAIPKRGNFIFRTVPSLRFEADTLSRYTINKAKTTNVAVCLDSTAGYSQSYKEDFTSAIYADGGKIIEVNCDFADPNFNPNTIMSQAISSGADGLLLIPSVDRINLALNLAQANRQRLSLLGSSTLYTYQTLEDGQQAVNGMVLVTPWHPDAFKNNPFPANAIRLWGGEVNWRSALSYDALQAIIAGFKSGAISRQGLQNALSAQTFSSKGATGDIQFLPSGDRNGAAILIKIEARQPSKSGTGFDFVPLSSQ</sequence>
<evidence type="ECO:0000313" key="6">
    <source>
        <dbReference type="Proteomes" id="UP000002384"/>
    </source>
</evidence>
<proteinExistence type="inferred from homology"/>
<dbReference type="InterPro" id="IPR028082">
    <property type="entry name" value="Peripla_BP_I"/>
</dbReference>
<dbReference type="KEGG" id="cyc:PCC7424_1306"/>
<dbReference type="eggNOG" id="COG0683">
    <property type="taxonomic scope" value="Bacteria"/>
</dbReference>
<evidence type="ECO:0000256" key="2">
    <source>
        <dbReference type="ARBA" id="ARBA00022729"/>
    </source>
</evidence>
<feature type="domain" description="Leucine-binding protein" evidence="4">
    <location>
        <begin position="117"/>
        <end position="440"/>
    </location>
</feature>
<dbReference type="STRING" id="65393.PCC7424_1306"/>
<dbReference type="CDD" id="cd06268">
    <property type="entry name" value="PBP1_ABC_transporter_LIVBP-like"/>
    <property type="match status" value="1"/>
</dbReference>
<keyword evidence="6" id="KW-1185">Reference proteome</keyword>
<dbReference type="SUPFAM" id="SSF53822">
    <property type="entry name" value="Periplasmic binding protein-like I"/>
    <property type="match status" value="1"/>
</dbReference>
<dbReference type="PANTHER" id="PTHR30483">
    <property type="entry name" value="LEUCINE-SPECIFIC-BINDING PROTEIN"/>
    <property type="match status" value="1"/>
</dbReference>
<dbReference type="EMBL" id="CP001291">
    <property type="protein sequence ID" value="ACK69753.1"/>
    <property type="molecule type" value="Genomic_DNA"/>
</dbReference>
<keyword evidence="2" id="KW-0732">Signal</keyword>
<dbReference type="InterPro" id="IPR028081">
    <property type="entry name" value="Leu-bd"/>
</dbReference>
<dbReference type="HOGENOM" id="CLU_038795_0_0_3"/>
<accession>B7K7I5</accession>
<gene>
    <name evidence="5" type="ordered locus">PCC7424_1306</name>
</gene>
<keyword evidence="3" id="KW-1133">Transmembrane helix</keyword>
<evidence type="ECO:0000259" key="4">
    <source>
        <dbReference type="Pfam" id="PF13458"/>
    </source>
</evidence>